<accession>A0ABU8T698</accession>
<dbReference type="RefSeq" id="WP_340289156.1">
    <property type="nucleotide sequence ID" value="NZ_JBBJUP010000007.1"/>
</dbReference>
<sequence length="465" mass="49423">MSDTLDPPVDDTAERPAAAEPSPGTRSGWWWSDLRPLVLRLHFYVGLFVGPFILVAAVTGLLYTITPQLDQILYRDALHVPVGATQLDLRDQVGAAAAAVPGGTVTEIRPPIAPDSTTRVIFDVPGVAEDYARTAFVDPYTGQVRAVLDTYGEWLPVRAWIDTLHRNLHLGDVGRLYSELAASWLWVLAVSGLALWVVRRRRRARVRRTLLPEGSARGRARIRSWHGSVGLWASVGMLVLSATGLTWSNFAGDNVGALRSALSWTTPSVSDELPAGGVAAAPPTAPAAVGTTADRVLAAARDAGISDPVAITPPSEAGQAWQVGQVKRSWPLAQDAVSVDPGSGAVLDTVRWTDWPFMAQAAEVGISAHMGILFGVGNQLLLVALALGIVVVVVWGYRMWWLRRPTRPGAAALGGSQRPGVASLAVVGVVAVGLGVFFPVLGVSLLLFLLVDALPRRAPEATPYG</sequence>
<keyword evidence="2" id="KW-1133">Transmembrane helix</keyword>
<feature type="transmembrane region" description="Helical" evidence="2">
    <location>
        <begin position="380"/>
        <end position="400"/>
    </location>
</feature>
<keyword evidence="2" id="KW-0472">Membrane</keyword>
<dbReference type="EMBL" id="JBBJUP010000007">
    <property type="protein sequence ID" value="MEJ8279476.1"/>
    <property type="molecule type" value="Genomic_DNA"/>
</dbReference>
<feature type="transmembrane region" description="Helical" evidence="2">
    <location>
        <begin position="41"/>
        <end position="65"/>
    </location>
</feature>
<proteinExistence type="predicted"/>
<gene>
    <name evidence="3" type="ORF">WJX68_11090</name>
</gene>
<keyword evidence="4" id="KW-1185">Reference proteome</keyword>
<comment type="caution">
    <text evidence="3">The sequence shown here is derived from an EMBL/GenBank/DDBJ whole genome shotgun (WGS) entry which is preliminary data.</text>
</comment>
<feature type="transmembrane region" description="Helical" evidence="2">
    <location>
        <begin position="421"/>
        <end position="451"/>
    </location>
</feature>
<dbReference type="Proteomes" id="UP001364211">
    <property type="component" value="Unassembled WGS sequence"/>
</dbReference>
<name>A0ABU8T698_9PSEU</name>
<evidence type="ECO:0000313" key="3">
    <source>
        <dbReference type="EMBL" id="MEJ8279476.1"/>
    </source>
</evidence>
<protein>
    <submittedName>
        <fullName evidence="3">PepSY-associated TM helix domain-containing protein</fullName>
    </submittedName>
</protein>
<organism evidence="3 4">
    <name type="scientific">Pseudonocardia spirodelae</name>
    <dbReference type="NCBI Taxonomy" id="3133431"/>
    <lineage>
        <taxon>Bacteria</taxon>
        <taxon>Bacillati</taxon>
        <taxon>Actinomycetota</taxon>
        <taxon>Actinomycetes</taxon>
        <taxon>Pseudonocardiales</taxon>
        <taxon>Pseudonocardiaceae</taxon>
        <taxon>Pseudonocardia</taxon>
    </lineage>
</organism>
<feature type="transmembrane region" description="Helical" evidence="2">
    <location>
        <begin position="180"/>
        <end position="198"/>
    </location>
</feature>
<dbReference type="PANTHER" id="PTHR34219:SF1">
    <property type="entry name" value="PEPSY DOMAIN-CONTAINING PROTEIN"/>
    <property type="match status" value="1"/>
</dbReference>
<evidence type="ECO:0000313" key="4">
    <source>
        <dbReference type="Proteomes" id="UP001364211"/>
    </source>
</evidence>
<reference evidence="3 4" key="1">
    <citation type="submission" date="2024-03" db="EMBL/GenBank/DDBJ databases">
        <title>Draft genome sequence of Pseudonocardia sp. DW16-2.</title>
        <authorList>
            <person name="Duangmal K."/>
        </authorList>
    </citation>
    <scope>NUCLEOTIDE SEQUENCE [LARGE SCALE GENOMIC DNA]</scope>
    <source>
        <strain evidence="3 4">DW16-2</strain>
    </source>
</reference>
<dbReference type="Pfam" id="PF03929">
    <property type="entry name" value="PepSY_TM"/>
    <property type="match status" value="1"/>
</dbReference>
<keyword evidence="2" id="KW-0812">Transmembrane</keyword>
<evidence type="ECO:0000256" key="2">
    <source>
        <dbReference type="SAM" id="Phobius"/>
    </source>
</evidence>
<evidence type="ECO:0000256" key="1">
    <source>
        <dbReference type="SAM" id="MobiDB-lite"/>
    </source>
</evidence>
<dbReference type="InterPro" id="IPR005625">
    <property type="entry name" value="PepSY-ass_TM"/>
</dbReference>
<dbReference type="PANTHER" id="PTHR34219">
    <property type="entry name" value="IRON-REGULATED INNER MEMBRANE PROTEIN-RELATED"/>
    <property type="match status" value="1"/>
</dbReference>
<feature type="transmembrane region" description="Helical" evidence="2">
    <location>
        <begin position="229"/>
        <end position="250"/>
    </location>
</feature>
<feature type="region of interest" description="Disordered" evidence="1">
    <location>
        <begin position="1"/>
        <end position="25"/>
    </location>
</feature>